<dbReference type="Gene3D" id="2.60.20.10">
    <property type="entry name" value="Crystallins"/>
    <property type="match status" value="1"/>
</dbReference>
<dbReference type="InterPro" id="IPR015059">
    <property type="entry name" value="Ca_cell_adhesion_N_dom"/>
</dbReference>
<proteinExistence type="predicted"/>
<dbReference type="InterPro" id="IPR038423">
    <property type="entry name" value="CAD_C_sf"/>
</dbReference>
<dbReference type="Gene3D" id="2.60.40.1720">
    <property type="entry name" value="Calcium-dependent cell adhesion molecule-1"/>
    <property type="match status" value="1"/>
</dbReference>
<dbReference type="Proteomes" id="UP001304895">
    <property type="component" value="Unassembled WGS sequence"/>
</dbReference>
<sequence length="258" mass="28017">MGVSPPRQLPNTKLSHLQQQSSSLQTPHPQHTTTTYHHNPSSSPPPAAMSAPPVDPQAALFYEGKNFTGTQHDYKVGDNISVPHELNDKLLSTNIGSLAKVIGWRDYGSGGGGIFQEWTGAQPDITSLGGLSRFLVSPISSRAISFLFKDATGGKDRQYSLKVDARDVGEALLYSNVDDQYRLVGVMPENGPPVTTAVYIRDELSGVYLAVGSIYFEWNAAEDKVDIVQDGNWPKQLKSEQTGKSAFLITLIDNTPST</sequence>
<keyword evidence="5" id="KW-1185">Reference proteome</keyword>
<evidence type="ECO:0000313" key="5">
    <source>
        <dbReference type="Proteomes" id="UP001304895"/>
    </source>
</evidence>
<feature type="region of interest" description="Disordered" evidence="1">
    <location>
        <begin position="1"/>
        <end position="54"/>
    </location>
</feature>
<name>A0AAN6UGD7_9PEZI</name>
<feature type="domain" description="Calcium-dependent cell adhesion molecule N-terminal" evidence="2">
    <location>
        <begin position="55"/>
        <end position="138"/>
    </location>
</feature>
<protein>
    <submittedName>
        <fullName evidence="4">DUF1881-domain-containing protein</fullName>
    </submittedName>
</protein>
<reference evidence="4" key="2">
    <citation type="submission" date="2023-05" db="EMBL/GenBank/DDBJ databases">
        <authorList>
            <consortium name="Lawrence Berkeley National Laboratory"/>
            <person name="Steindorff A."/>
            <person name="Hensen N."/>
            <person name="Bonometti L."/>
            <person name="Westerberg I."/>
            <person name="Brannstrom I.O."/>
            <person name="Guillou S."/>
            <person name="Cros-Aarteil S."/>
            <person name="Calhoun S."/>
            <person name="Haridas S."/>
            <person name="Kuo A."/>
            <person name="Mondo S."/>
            <person name="Pangilinan J."/>
            <person name="Riley R."/>
            <person name="Labutti K."/>
            <person name="Andreopoulos B."/>
            <person name="Lipzen A."/>
            <person name="Chen C."/>
            <person name="Yanf M."/>
            <person name="Daum C."/>
            <person name="Ng V."/>
            <person name="Clum A."/>
            <person name="Ohm R."/>
            <person name="Martin F."/>
            <person name="Silar P."/>
            <person name="Natvig D."/>
            <person name="Lalanne C."/>
            <person name="Gautier V."/>
            <person name="Ament-Velasquez S.L."/>
            <person name="Kruys A."/>
            <person name="Hutchinson M.I."/>
            <person name="Powell A.J."/>
            <person name="Barry K."/>
            <person name="Miller A.N."/>
            <person name="Grigoriev I.V."/>
            <person name="Debuchy R."/>
            <person name="Gladieux P."/>
            <person name="Thoren M.H."/>
            <person name="Johannesson H."/>
        </authorList>
    </citation>
    <scope>NUCLEOTIDE SEQUENCE</scope>
    <source>
        <strain evidence="4">CBS 123565</strain>
    </source>
</reference>
<dbReference type="InterPro" id="IPR052885">
    <property type="entry name" value="Dictyostelium_CAD"/>
</dbReference>
<feature type="compositionally biased region" description="Low complexity" evidence="1">
    <location>
        <begin position="14"/>
        <end position="35"/>
    </location>
</feature>
<dbReference type="EMBL" id="MU853419">
    <property type="protein sequence ID" value="KAK4132146.1"/>
    <property type="molecule type" value="Genomic_DNA"/>
</dbReference>
<dbReference type="GO" id="GO:0098609">
    <property type="term" value="P:cell-cell adhesion"/>
    <property type="evidence" value="ECO:0007669"/>
    <property type="project" value="InterPro"/>
</dbReference>
<dbReference type="Pfam" id="PF14564">
    <property type="entry name" value="Membrane_bind"/>
    <property type="match status" value="1"/>
</dbReference>
<dbReference type="Pfam" id="PF08964">
    <property type="entry name" value="Crystall_3"/>
    <property type="match status" value="1"/>
</dbReference>
<dbReference type="PANTHER" id="PTHR38083">
    <property type="entry name" value="CALCIUM-DEPENDENT CELL ADHESION MOLECULE 1-RELATED"/>
    <property type="match status" value="1"/>
</dbReference>
<evidence type="ECO:0000259" key="3">
    <source>
        <dbReference type="Pfam" id="PF14564"/>
    </source>
</evidence>
<accession>A0AAN6UGD7</accession>
<evidence type="ECO:0000259" key="2">
    <source>
        <dbReference type="Pfam" id="PF08964"/>
    </source>
</evidence>
<gene>
    <name evidence="4" type="ORF">BT67DRAFT_444039</name>
</gene>
<dbReference type="PANTHER" id="PTHR38083:SF1">
    <property type="entry name" value="CALCIUM-DEPENDENT CELL ADHESION MOLECULE 1-RELATED"/>
    <property type="match status" value="1"/>
</dbReference>
<feature type="domain" description="Calcium-dependent cell adhesion molecule 1 membrane-binding" evidence="3">
    <location>
        <begin position="144"/>
        <end position="251"/>
    </location>
</feature>
<evidence type="ECO:0000256" key="1">
    <source>
        <dbReference type="SAM" id="MobiDB-lite"/>
    </source>
</evidence>
<dbReference type="AlphaFoldDB" id="A0AAN6UGD7"/>
<dbReference type="GO" id="GO:0016020">
    <property type="term" value="C:membrane"/>
    <property type="evidence" value="ECO:0007669"/>
    <property type="project" value="InterPro"/>
</dbReference>
<organism evidence="4 5">
    <name type="scientific">Trichocladium antarcticum</name>
    <dbReference type="NCBI Taxonomy" id="1450529"/>
    <lineage>
        <taxon>Eukaryota</taxon>
        <taxon>Fungi</taxon>
        <taxon>Dikarya</taxon>
        <taxon>Ascomycota</taxon>
        <taxon>Pezizomycotina</taxon>
        <taxon>Sordariomycetes</taxon>
        <taxon>Sordariomycetidae</taxon>
        <taxon>Sordariales</taxon>
        <taxon>Chaetomiaceae</taxon>
        <taxon>Trichocladium</taxon>
    </lineage>
</organism>
<comment type="caution">
    <text evidence="4">The sequence shown here is derived from an EMBL/GenBank/DDBJ whole genome shotgun (WGS) entry which is preliminary data.</text>
</comment>
<reference evidence="4" key="1">
    <citation type="journal article" date="2023" name="Mol. Phylogenet. Evol.">
        <title>Genome-scale phylogeny and comparative genomics of the fungal order Sordariales.</title>
        <authorList>
            <person name="Hensen N."/>
            <person name="Bonometti L."/>
            <person name="Westerberg I."/>
            <person name="Brannstrom I.O."/>
            <person name="Guillou S."/>
            <person name="Cros-Aarteil S."/>
            <person name="Calhoun S."/>
            <person name="Haridas S."/>
            <person name="Kuo A."/>
            <person name="Mondo S."/>
            <person name="Pangilinan J."/>
            <person name="Riley R."/>
            <person name="LaButti K."/>
            <person name="Andreopoulos B."/>
            <person name="Lipzen A."/>
            <person name="Chen C."/>
            <person name="Yan M."/>
            <person name="Daum C."/>
            <person name="Ng V."/>
            <person name="Clum A."/>
            <person name="Steindorff A."/>
            <person name="Ohm R.A."/>
            <person name="Martin F."/>
            <person name="Silar P."/>
            <person name="Natvig D.O."/>
            <person name="Lalanne C."/>
            <person name="Gautier V."/>
            <person name="Ament-Velasquez S.L."/>
            <person name="Kruys A."/>
            <person name="Hutchinson M.I."/>
            <person name="Powell A.J."/>
            <person name="Barry K."/>
            <person name="Miller A.N."/>
            <person name="Grigoriev I.V."/>
            <person name="Debuchy R."/>
            <person name="Gladieux P."/>
            <person name="Hiltunen Thoren M."/>
            <person name="Johannesson H."/>
        </authorList>
    </citation>
    <scope>NUCLEOTIDE SEQUENCE</scope>
    <source>
        <strain evidence="4">CBS 123565</strain>
    </source>
</reference>
<evidence type="ECO:0000313" key="4">
    <source>
        <dbReference type="EMBL" id="KAK4132146.1"/>
    </source>
</evidence>
<dbReference type="InterPro" id="IPR029283">
    <property type="entry name" value="Membrane-bd"/>
</dbReference>